<reference evidence="3" key="1">
    <citation type="journal article" date="2019" name="Int. J. Syst. Evol. Microbiol.">
        <title>The Global Catalogue of Microorganisms (GCM) 10K type strain sequencing project: providing services to taxonomists for standard genome sequencing and annotation.</title>
        <authorList>
            <consortium name="The Broad Institute Genomics Platform"/>
            <consortium name="The Broad Institute Genome Sequencing Center for Infectious Disease"/>
            <person name="Wu L."/>
            <person name="Ma J."/>
        </authorList>
    </citation>
    <scope>NUCLEOTIDE SEQUENCE [LARGE SCALE GENOMIC DNA]</scope>
    <source>
        <strain evidence="3">CGMCC 1.14993</strain>
    </source>
</reference>
<evidence type="ECO:0000313" key="2">
    <source>
        <dbReference type="EMBL" id="GGI11785.1"/>
    </source>
</evidence>
<comment type="caution">
    <text evidence="2">The sequence shown here is derived from an EMBL/GenBank/DDBJ whole genome shotgun (WGS) entry which is preliminary data.</text>
</comment>
<dbReference type="Proteomes" id="UP000626244">
    <property type="component" value="Unassembled WGS sequence"/>
</dbReference>
<keyword evidence="3" id="KW-1185">Reference proteome</keyword>
<evidence type="ECO:0000313" key="3">
    <source>
        <dbReference type="Proteomes" id="UP000626244"/>
    </source>
</evidence>
<feature type="transmembrane region" description="Helical" evidence="1">
    <location>
        <begin position="7"/>
        <end position="24"/>
    </location>
</feature>
<dbReference type="RefSeq" id="WP_087999187.1">
    <property type="nucleotide sequence ID" value="NZ_BMHB01000001.1"/>
</dbReference>
<gene>
    <name evidence="2" type="ORF">GCM10007380_09580</name>
</gene>
<sequence>MGVGIQLTLYLVISTLLSFLFLKLGITSNIYLTFFIMIIATIFTVRLSEKVYKNKFIKKTEV</sequence>
<dbReference type="EMBL" id="BMHB01000001">
    <property type="protein sequence ID" value="GGI11785.1"/>
    <property type="molecule type" value="Genomic_DNA"/>
</dbReference>
<keyword evidence="1" id="KW-1133">Transmembrane helix</keyword>
<name>A0A8J3AFQ0_9BACI</name>
<keyword evidence="1" id="KW-0472">Membrane</keyword>
<feature type="transmembrane region" description="Helical" evidence="1">
    <location>
        <begin position="30"/>
        <end position="48"/>
    </location>
</feature>
<protein>
    <submittedName>
        <fullName evidence="2">Uncharacterized protein</fullName>
    </submittedName>
</protein>
<dbReference type="AlphaFoldDB" id="A0A8J3AFQ0"/>
<proteinExistence type="predicted"/>
<keyword evidence="1" id="KW-0812">Transmembrane</keyword>
<evidence type="ECO:0000256" key="1">
    <source>
        <dbReference type="SAM" id="Phobius"/>
    </source>
</evidence>
<accession>A0A8J3AFQ0</accession>
<organism evidence="2 3">
    <name type="scientific">Gottfriedia solisilvae</name>
    <dbReference type="NCBI Taxonomy" id="1516104"/>
    <lineage>
        <taxon>Bacteria</taxon>
        <taxon>Bacillati</taxon>
        <taxon>Bacillota</taxon>
        <taxon>Bacilli</taxon>
        <taxon>Bacillales</taxon>
        <taxon>Bacillaceae</taxon>
        <taxon>Gottfriedia</taxon>
    </lineage>
</organism>